<evidence type="ECO:0000313" key="2">
    <source>
        <dbReference type="EMBL" id="GIQ87539.1"/>
    </source>
</evidence>
<accession>A0A9K3GKW0</accession>
<keyword evidence="3" id="KW-1185">Reference proteome</keyword>
<dbReference type="Proteomes" id="UP000265618">
    <property type="component" value="Unassembled WGS sequence"/>
</dbReference>
<protein>
    <submittedName>
        <fullName evidence="2">Uncharacterized protein</fullName>
    </submittedName>
</protein>
<gene>
    <name evidence="2" type="ORF">KIPB_009594</name>
</gene>
<feature type="compositionally biased region" description="Basic and acidic residues" evidence="1">
    <location>
        <begin position="144"/>
        <end position="170"/>
    </location>
</feature>
<dbReference type="EMBL" id="BDIP01003306">
    <property type="protein sequence ID" value="GIQ87539.1"/>
    <property type="molecule type" value="Genomic_DNA"/>
</dbReference>
<sequence>MCRPFTLTGSPTAYYTSPVPSIRMQETHDAEEAEFTMFSAPDFTNFPISPSHPAPLEPESAQEEEMTSVFTAPEPPVAEEPQEPEPVPVEVSELQAALSMKDEERGEFTPQPPISIPVHPVPGASLSHLMTGSNRLSSPSIRQAEMEREQVERDKEREDWLFALKPEHTTRSVANSLDTATGPVAEDDVSESDSCPPQQEVHAVPAPEPKVEMEERERETVEETEEREREVTYVPAALPLPQEPKVEMPLPIERVAAAPLDREGERERERERVNPALPVVEGYLYVLELDTRL</sequence>
<dbReference type="AlphaFoldDB" id="A0A9K3GKW0"/>
<organism evidence="2 3">
    <name type="scientific">Kipferlia bialata</name>
    <dbReference type="NCBI Taxonomy" id="797122"/>
    <lineage>
        <taxon>Eukaryota</taxon>
        <taxon>Metamonada</taxon>
        <taxon>Carpediemonas-like organisms</taxon>
        <taxon>Kipferlia</taxon>
    </lineage>
</organism>
<proteinExistence type="predicted"/>
<reference evidence="2 3" key="1">
    <citation type="journal article" date="2018" name="PLoS ONE">
        <title>The draft genome of Kipferlia bialata reveals reductive genome evolution in fornicate parasites.</title>
        <authorList>
            <person name="Tanifuji G."/>
            <person name="Takabayashi S."/>
            <person name="Kume K."/>
            <person name="Takagi M."/>
            <person name="Nakayama T."/>
            <person name="Kamikawa R."/>
            <person name="Inagaki Y."/>
            <person name="Hashimoto T."/>
        </authorList>
    </citation>
    <scope>NUCLEOTIDE SEQUENCE [LARGE SCALE GENOMIC DNA]</scope>
    <source>
        <strain evidence="2">NY0173</strain>
    </source>
</reference>
<evidence type="ECO:0000256" key="1">
    <source>
        <dbReference type="SAM" id="MobiDB-lite"/>
    </source>
</evidence>
<evidence type="ECO:0000313" key="3">
    <source>
        <dbReference type="Proteomes" id="UP000265618"/>
    </source>
</evidence>
<feature type="region of interest" description="Disordered" evidence="1">
    <location>
        <begin position="41"/>
        <end position="68"/>
    </location>
</feature>
<feature type="compositionally biased region" description="Basic and acidic residues" evidence="1">
    <location>
        <begin position="209"/>
        <end position="231"/>
    </location>
</feature>
<name>A0A9K3GKW0_9EUKA</name>
<feature type="compositionally biased region" description="Polar residues" evidence="1">
    <location>
        <begin position="128"/>
        <end position="141"/>
    </location>
</feature>
<feature type="region of interest" description="Disordered" evidence="1">
    <location>
        <begin position="101"/>
        <end position="245"/>
    </location>
</feature>
<comment type="caution">
    <text evidence="2">The sequence shown here is derived from an EMBL/GenBank/DDBJ whole genome shotgun (WGS) entry which is preliminary data.</text>
</comment>